<feature type="compositionally biased region" description="Polar residues" evidence="1">
    <location>
        <begin position="170"/>
        <end position="187"/>
    </location>
</feature>
<dbReference type="Proteomes" id="UP000241769">
    <property type="component" value="Unassembled WGS sequence"/>
</dbReference>
<comment type="caution">
    <text evidence="4">The sequence shown here is derived from an EMBL/GenBank/DDBJ whole genome shotgun (WGS) entry which is preliminary data.</text>
</comment>
<organism evidence="4 5">
    <name type="scientific">Planoprotostelium fungivorum</name>
    <dbReference type="NCBI Taxonomy" id="1890364"/>
    <lineage>
        <taxon>Eukaryota</taxon>
        <taxon>Amoebozoa</taxon>
        <taxon>Evosea</taxon>
        <taxon>Variosea</taxon>
        <taxon>Cavosteliida</taxon>
        <taxon>Cavosteliaceae</taxon>
        <taxon>Planoprotostelium</taxon>
    </lineage>
</organism>
<dbReference type="AlphaFoldDB" id="A0A2P6N0L7"/>
<evidence type="ECO:0000313" key="5">
    <source>
        <dbReference type="Proteomes" id="UP000241769"/>
    </source>
</evidence>
<dbReference type="InterPro" id="IPR011009">
    <property type="entry name" value="Kinase-like_dom_sf"/>
</dbReference>
<accession>A0A2P6N0L7</accession>
<dbReference type="InParanoid" id="A0A2P6N0L7"/>
<evidence type="ECO:0000259" key="3">
    <source>
        <dbReference type="PROSITE" id="PS50011"/>
    </source>
</evidence>
<feature type="region of interest" description="Disordered" evidence="1">
    <location>
        <begin position="152"/>
        <end position="286"/>
    </location>
</feature>
<proteinExistence type="predicted"/>
<feature type="compositionally biased region" description="Basic and acidic residues" evidence="1">
    <location>
        <begin position="670"/>
        <end position="680"/>
    </location>
</feature>
<dbReference type="EMBL" id="MDYQ01000261">
    <property type="protein sequence ID" value="PRP77508.1"/>
    <property type="molecule type" value="Genomic_DNA"/>
</dbReference>
<feature type="region of interest" description="Disordered" evidence="1">
    <location>
        <begin position="318"/>
        <end position="341"/>
    </location>
</feature>
<evidence type="ECO:0000256" key="1">
    <source>
        <dbReference type="SAM" id="MobiDB-lite"/>
    </source>
</evidence>
<evidence type="ECO:0000313" key="4">
    <source>
        <dbReference type="EMBL" id="PRP77508.1"/>
    </source>
</evidence>
<dbReference type="PROSITE" id="PS50011">
    <property type="entry name" value="PROTEIN_KINASE_DOM"/>
    <property type="match status" value="1"/>
</dbReference>
<dbReference type="InterPro" id="IPR000719">
    <property type="entry name" value="Prot_kinase_dom"/>
</dbReference>
<reference evidence="4 5" key="1">
    <citation type="journal article" date="2018" name="Genome Biol. Evol.">
        <title>Multiple Roots of Fruiting Body Formation in Amoebozoa.</title>
        <authorList>
            <person name="Hillmann F."/>
            <person name="Forbes G."/>
            <person name="Novohradska S."/>
            <person name="Ferling I."/>
            <person name="Riege K."/>
            <person name="Groth M."/>
            <person name="Westermann M."/>
            <person name="Marz M."/>
            <person name="Spaller T."/>
            <person name="Winckler T."/>
            <person name="Schaap P."/>
            <person name="Glockner G."/>
        </authorList>
    </citation>
    <scope>NUCLEOTIDE SEQUENCE [LARGE SCALE GENOMIC DNA]</scope>
    <source>
        <strain evidence="4 5">Jena</strain>
    </source>
</reference>
<keyword evidence="2" id="KW-0812">Transmembrane</keyword>
<dbReference type="GO" id="GO:0004672">
    <property type="term" value="F:protein kinase activity"/>
    <property type="evidence" value="ECO:0007669"/>
    <property type="project" value="InterPro"/>
</dbReference>
<feature type="region of interest" description="Disordered" evidence="1">
    <location>
        <begin position="737"/>
        <end position="756"/>
    </location>
</feature>
<feature type="domain" description="Protein kinase" evidence="3">
    <location>
        <begin position="869"/>
        <end position="1028"/>
    </location>
</feature>
<feature type="transmembrane region" description="Helical" evidence="2">
    <location>
        <begin position="370"/>
        <end position="388"/>
    </location>
</feature>
<dbReference type="SUPFAM" id="SSF56112">
    <property type="entry name" value="Protein kinase-like (PK-like)"/>
    <property type="match status" value="1"/>
</dbReference>
<dbReference type="Gene3D" id="1.10.510.10">
    <property type="entry name" value="Transferase(Phosphotransferase) domain 1"/>
    <property type="match status" value="1"/>
</dbReference>
<keyword evidence="2" id="KW-0472">Membrane</keyword>
<sequence>MTFLDESLSDLVKDPLADEFDLTQPVPSYKTKLPEKNVGRLATQDIDDFLKSESLDFDRPVRGVEKRSEPKTAGGGLEEFLKSDNFLNAEWNGAGLNRLMTQRQQEPTSIVRLSSTLEGLDLSSLDDSLIPGGGGIGRPSFYFAKASPQKDVRPSFYGVRPPAQTEKENSAQTSNAQPTNRKLNGTMKTAAPAPKAVVAPAPQPKTPAAADVGTPSKVVSRLTAPSPAHNSPRHSMPSYNNTPNGKSPAGKPSPRNTSVSLGKNVPLSKKATPGTNTLKAPTNSNLTGTLTGTLTSTVKKPTTATIAKPSILKKTSVGSSSIAAPTKNTTTTPTARPQTKLTDTNKDDIIRNLMERQDALEDMVRQLQGLSIEAYSSLMLLVTCFLSIHSRTRSPEDLLTRNNMTIQKLAVYALYYYVYMTVYILEWIGVPQWLGLKRPEDAIVYIQGTTSTELFAQTSEEVVEATSSSSIAHVEDDLTMMADHSLNGLSQDVRQEEACPASPNDIQNVEKHTVRIALSSLIRLTMTQVPSIEGPLRLQEELTMALARSRELEHKLHQAFGLYLEEKRAHAHTSLLLSDTQGKLDDLCEYIESLSSQTTQAPLPVEITSAGPTEECLEPQEKVDRLKQILIVRNRNSRTRQIQRLSKALPKAHKKFDSCEAATSTPNLVESKEEPSQEGETEKIIVHRKCIRVKRSEFNELIDLFKCLKLDEKENLISSEDEEPVTSADVEADAEVEAKSEAQNCSEEEDPHGSPDETIAFHHPADDLYISKDFDIHQMRTKRIRYRFLSNGRYQLALRDKVVAYIEKVLGLWTIRIPKGELTYGVLCEGEELKRDVLTSHAVYTVVYGDQEVDRIEIGRVEWTEAVSCTFRKILGQGGCGLTAEGRSPFSNYAIKLERSECTERSSSEADIALKMSSGPETQPYVIHTERVIPVRDVTQPGDDIIISVMERAHHDLYGFIRAVPSTLDNYKVMEKLVTGVQAIHTAGVLHLDLKTEDCRNGSTIPGPSTAQAHPPTLHLKLRTEYFL</sequence>
<dbReference type="GO" id="GO:0005524">
    <property type="term" value="F:ATP binding"/>
    <property type="evidence" value="ECO:0007669"/>
    <property type="project" value="InterPro"/>
</dbReference>
<protein>
    <recommendedName>
        <fullName evidence="3">Protein kinase domain-containing protein</fullName>
    </recommendedName>
</protein>
<feature type="region of interest" description="Disordered" evidence="1">
    <location>
        <begin position="656"/>
        <end position="680"/>
    </location>
</feature>
<gene>
    <name evidence="4" type="ORF">PROFUN_14220</name>
</gene>
<evidence type="ECO:0000256" key="2">
    <source>
        <dbReference type="SAM" id="Phobius"/>
    </source>
</evidence>
<name>A0A2P6N0L7_9EUKA</name>
<feature type="compositionally biased region" description="Low complexity" evidence="1">
    <location>
        <begin position="189"/>
        <end position="210"/>
    </location>
</feature>
<feature type="transmembrane region" description="Helical" evidence="2">
    <location>
        <begin position="409"/>
        <end position="430"/>
    </location>
</feature>
<keyword evidence="5" id="KW-1185">Reference proteome</keyword>
<feature type="compositionally biased region" description="Low complexity" evidence="1">
    <location>
        <begin position="323"/>
        <end position="341"/>
    </location>
</feature>
<keyword evidence="2" id="KW-1133">Transmembrane helix</keyword>